<feature type="domain" description="DUF5777" evidence="1">
    <location>
        <begin position="51"/>
        <end position="299"/>
    </location>
</feature>
<evidence type="ECO:0000259" key="1">
    <source>
        <dbReference type="Pfam" id="PF19089"/>
    </source>
</evidence>
<keyword evidence="3" id="KW-1185">Reference proteome</keyword>
<gene>
    <name evidence="2" type="ordered locus">CHU_0350</name>
</gene>
<dbReference type="AlphaFoldDB" id="A0A6N4SMY8"/>
<evidence type="ECO:0000313" key="3">
    <source>
        <dbReference type="Proteomes" id="UP000001822"/>
    </source>
</evidence>
<dbReference type="EMBL" id="CP000383">
    <property type="protein sequence ID" value="ABG57640.1"/>
    <property type="molecule type" value="Genomic_DNA"/>
</dbReference>
<sequence length="309" mass="35017">MFKLIVFLMLKNNYLFSGCLFLLMQLGVFAQSDLDSFLIADAKPAKVIASFKATRIVNAHSIETVRKGILDFRITHHFGDVAGNSGGVHTLYGFDNASDIRFGFEYGITDRLTAGFGRSKVAENLDFFLKYRLLQQTQDNSMPVSVTLFADMVLTPQENASAYAKFENRMSYVYELLIARKFNERFTLQVMPLFLHRNYAANPNDHNDVFSLGVGGRLKLTKRFAIIADYYYTFSDYLTTTNSFYAPMGVGVEIETGGHVFQMFVTNNAGIIENNYIANTRSSWGKGEFKIGFTISRDFAFNKKKKKTE</sequence>
<proteinExistence type="predicted"/>
<dbReference type="KEGG" id="chu:CHU_0350"/>
<name>A0A6N4SMY8_CYTH3</name>
<organism evidence="2 3">
    <name type="scientific">Cytophaga hutchinsonii (strain ATCC 33406 / DSM 1761 / CIP 103989 / NBRC 15051 / NCIMB 9469 / D465)</name>
    <dbReference type="NCBI Taxonomy" id="269798"/>
    <lineage>
        <taxon>Bacteria</taxon>
        <taxon>Pseudomonadati</taxon>
        <taxon>Bacteroidota</taxon>
        <taxon>Cytophagia</taxon>
        <taxon>Cytophagales</taxon>
        <taxon>Cytophagaceae</taxon>
        <taxon>Cytophaga</taxon>
    </lineage>
</organism>
<dbReference type="SUPFAM" id="SSF56935">
    <property type="entry name" value="Porins"/>
    <property type="match status" value="1"/>
</dbReference>
<dbReference type="Proteomes" id="UP000001822">
    <property type="component" value="Chromosome"/>
</dbReference>
<reference evidence="2 3" key="1">
    <citation type="journal article" date="2007" name="Appl. Environ. Microbiol.">
        <title>Genome sequence of the cellulolytic gliding bacterium Cytophaga hutchinsonii.</title>
        <authorList>
            <person name="Xie G."/>
            <person name="Bruce D.C."/>
            <person name="Challacombe J.F."/>
            <person name="Chertkov O."/>
            <person name="Detter J.C."/>
            <person name="Gilna P."/>
            <person name="Han C.S."/>
            <person name="Lucas S."/>
            <person name="Misra M."/>
            <person name="Myers G.L."/>
            <person name="Richardson P."/>
            <person name="Tapia R."/>
            <person name="Thayer N."/>
            <person name="Thompson L.S."/>
            <person name="Brettin T.S."/>
            <person name="Henrissat B."/>
            <person name="Wilson D.B."/>
            <person name="McBride M.J."/>
        </authorList>
    </citation>
    <scope>NUCLEOTIDE SEQUENCE [LARGE SCALE GENOMIC DNA]</scope>
    <source>
        <strain evidence="3">ATCC 33406 / DSM 1761 / CIP 103989 / NBRC 15051 / NCIMB 9469 / D465</strain>
    </source>
</reference>
<dbReference type="Pfam" id="PF19089">
    <property type="entry name" value="DUF5777"/>
    <property type="match status" value="1"/>
</dbReference>
<protein>
    <recommendedName>
        <fullName evidence="1">DUF5777 domain-containing protein</fullName>
    </recommendedName>
</protein>
<evidence type="ECO:0000313" key="2">
    <source>
        <dbReference type="EMBL" id="ABG57640.1"/>
    </source>
</evidence>
<accession>A0A6N4SMY8</accession>
<dbReference type="InterPro" id="IPR045916">
    <property type="entry name" value="DUF5777"/>
</dbReference>